<evidence type="ECO:0000313" key="2">
    <source>
        <dbReference type="Proteomes" id="UP000717515"/>
    </source>
</evidence>
<organism evidence="1 2">
    <name type="scientific">Mortierella alpina</name>
    <name type="common">Oleaginous fungus</name>
    <name type="synonym">Mortierella renispora</name>
    <dbReference type="NCBI Taxonomy" id="64518"/>
    <lineage>
        <taxon>Eukaryota</taxon>
        <taxon>Fungi</taxon>
        <taxon>Fungi incertae sedis</taxon>
        <taxon>Mucoromycota</taxon>
        <taxon>Mortierellomycotina</taxon>
        <taxon>Mortierellomycetes</taxon>
        <taxon>Mortierellales</taxon>
        <taxon>Mortierellaceae</taxon>
        <taxon>Mortierella</taxon>
    </lineage>
</organism>
<sequence>MPVFLPEECLWLIASYLRHDRTALHGLLLTNTTFFRIAVSFLYASPFRMLQQEPNQHWTVVERTRRYDRLLYLLLHSSHLLEPEERDMELGVTKLPRYGPEVIPLPSPSTVDYLSYYTDMHHDPMMHDSFMTLFPSIPNCYQANVIWYRSMVEIRNRIELAMLDRVGHQLTSLTVMMPVQVPRIRVGWMANLRRLEVLGSEFCLLTDQDLEAGRHTIERRSTTSRGTTTTRLDRMLMFLWDHQRIYGTLRELKIEDKPLSLEMRVGSQLIELVEAMGDHLEVLDAQFWPDAVLFLDRIPTRNLRRLWLHTQKDPAVIFPESGNLSTFLSHCEALEDIRIYTRCRDMLSAWRPEQQVQRQEEFWAQASQEGVFNQPFEHRHRQYGMTKLKRMDIAGPTQDVISVMNEAAEMFDSTLETMTIRSWFDGKTAPTPLSWSGLTLARLSELDLDGEVAWTFNYPCLLSCPRLTRIRLAFSGPKPSRSSLKQPAIDVLSCVSTLQEVELEGHWETLVNRGWPRVLATIQQLERLDLLNCERISADQVVRLVEDIIGRSYSALCASYVQEKSLHQHYHHRDQYQPLHCLQTERSSTQPWTDEPVNGHCRLRWVIVNKRLEDGILRQWDMFARNAGTGPTASTASGSSTIATSYTQASIRRIQFCFVATARPSR</sequence>
<reference evidence="1" key="1">
    <citation type="submission" date="2021-07" db="EMBL/GenBank/DDBJ databases">
        <title>Draft genome of Mortierella alpina, strain LL118, isolated from an aspen leaf litter sample.</title>
        <authorList>
            <person name="Yang S."/>
            <person name="Vinatzer B.A."/>
        </authorList>
    </citation>
    <scope>NUCLEOTIDE SEQUENCE</scope>
    <source>
        <strain evidence="1">LL118</strain>
    </source>
</reference>
<dbReference type="EMBL" id="JAIFTL010000110">
    <property type="protein sequence ID" value="KAG9323226.1"/>
    <property type="molecule type" value="Genomic_DNA"/>
</dbReference>
<dbReference type="Proteomes" id="UP000717515">
    <property type="component" value="Unassembled WGS sequence"/>
</dbReference>
<protein>
    <submittedName>
        <fullName evidence="1">Uncharacterized protein</fullName>
    </submittedName>
</protein>
<evidence type="ECO:0000313" key="1">
    <source>
        <dbReference type="EMBL" id="KAG9323226.1"/>
    </source>
</evidence>
<name>A0A9P8CYA2_MORAP</name>
<accession>A0A9P8CYA2</accession>
<dbReference type="Gene3D" id="3.80.10.10">
    <property type="entry name" value="Ribonuclease Inhibitor"/>
    <property type="match status" value="1"/>
</dbReference>
<dbReference type="InterPro" id="IPR032675">
    <property type="entry name" value="LRR_dom_sf"/>
</dbReference>
<dbReference type="AlphaFoldDB" id="A0A9P8CYA2"/>
<comment type="caution">
    <text evidence="1">The sequence shown here is derived from an EMBL/GenBank/DDBJ whole genome shotgun (WGS) entry which is preliminary data.</text>
</comment>
<dbReference type="SUPFAM" id="SSF52047">
    <property type="entry name" value="RNI-like"/>
    <property type="match status" value="1"/>
</dbReference>
<gene>
    <name evidence="1" type="ORF">KVV02_007958</name>
</gene>
<proteinExistence type="predicted"/>